<dbReference type="RefSeq" id="WP_198110994.1">
    <property type="nucleotide sequence ID" value="NZ_JAEDAK010000006.1"/>
</dbReference>
<dbReference type="InterPro" id="IPR013424">
    <property type="entry name" value="Ice-binding_C"/>
</dbReference>
<comment type="caution">
    <text evidence="3">The sequence shown here is derived from an EMBL/GenBank/DDBJ whole genome shotgun (WGS) entry which is preliminary data.</text>
</comment>
<feature type="domain" description="Ice-binding protein C-terminal" evidence="2">
    <location>
        <begin position="166"/>
        <end position="190"/>
    </location>
</feature>
<dbReference type="Proteomes" id="UP000613266">
    <property type="component" value="Unassembled WGS sequence"/>
</dbReference>
<organism evidence="3 4">
    <name type="scientific">Inhella proteolytica</name>
    <dbReference type="NCBI Taxonomy" id="2795029"/>
    <lineage>
        <taxon>Bacteria</taxon>
        <taxon>Pseudomonadati</taxon>
        <taxon>Pseudomonadota</taxon>
        <taxon>Betaproteobacteria</taxon>
        <taxon>Burkholderiales</taxon>
        <taxon>Sphaerotilaceae</taxon>
        <taxon>Inhella</taxon>
    </lineage>
</organism>
<dbReference type="InterPro" id="IPR022472">
    <property type="entry name" value="VPLPA-CTERM"/>
</dbReference>
<dbReference type="AlphaFoldDB" id="A0A931J468"/>
<evidence type="ECO:0000313" key="4">
    <source>
        <dbReference type="Proteomes" id="UP000613266"/>
    </source>
</evidence>
<feature type="chain" id="PRO_5036797130" evidence="1">
    <location>
        <begin position="22"/>
        <end position="191"/>
    </location>
</feature>
<proteinExistence type="predicted"/>
<accession>A0A931J468</accession>
<gene>
    <name evidence="3" type="ORF">I7X39_09875</name>
</gene>
<reference evidence="3" key="1">
    <citation type="submission" date="2020-12" db="EMBL/GenBank/DDBJ databases">
        <title>The genome sequence of Inhella sp. 1Y17.</title>
        <authorList>
            <person name="Liu Y."/>
        </authorList>
    </citation>
    <scope>NUCLEOTIDE SEQUENCE</scope>
    <source>
        <strain evidence="3">1Y17</strain>
    </source>
</reference>
<keyword evidence="1" id="KW-0732">Signal</keyword>
<evidence type="ECO:0000313" key="3">
    <source>
        <dbReference type="EMBL" id="MBH9577214.1"/>
    </source>
</evidence>
<dbReference type="Pfam" id="PF07589">
    <property type="entry name" value="PEP-CTERM"/>
    <property type="match status" value="1"/>
</dbReference>
<keyword evidence="4" id="KW-1185">Reference proteome</keyword>
<feature type="signal peptide" evidence="1">
    <location>
        <begin position="1"/>
        <end position="21"/>
    </location>
</feature>
<sequence>MNICKQLAGLALGCASLAPLAAPVTLDLTSGLDSNVAVANPSLRDTYDEDGFRLQMAQAGNHFDRGFIGDLGFHNGPTNLDDIGWTLSFGGAAFDLLGVDIAAFANEARSMTLRGSNGQTLTLDQNGFQALAFHNVTAVHFNIDQDGGIQTVGLNGLLIDTVPTLAVPEPASALLMLAGLGGLAALRRRRG</sequence>
<dbReference type="NCBIfam" id="TIGR02595">
    <property type="entry name" value="PEP_CTERM"/>
    <property type="match status" value="1"/>
</dbReference>
<dbReference type="NCBIfam" id="TIGR03370">
    <property type="entry name" value="VPLPA-CTERM"/>
    <property type="match status" value="1"/>
</dbReference>
<protein>
    <submittedName>
        <fullName evidence="3">VPLPA-CTERM sorting domain-containing protein</fullName>
    </submittedName>
</protein>
<evidence type="ECO:0000256" key="1">
    <source>
        <dbReference type="SAM" id="SignalP"/>
    </source>
</evidence>
<dbReference type="EMBL" id="JAEDAK010000006">
    <property type="protein sequence ID" value="MBH9577214.1"/>
    <property type="molecule type" value="Genomic_DNA"/>
</dbReference>
<name>A0A931J468_9BURK</name>
<evidence type="ECO:0000259" key="2">
    <source>
        <dbReference type="Pfam" id="PF07589"/>
    </source>
</evidence>